<evidence type="ECO:0000256" key="5">
    <source>
        <dbReference type="ARBA" id="ARBA00038874"/>
    </source>
</evidence>
<dbReference type="EMBL" id="AAZO01006622">
    <property type="status" value="NOT_ANNOTATED_CDS"/>
    <property type="molecule type" value="Genomic_DNA"/>
</dbReference>
<keyword evidence="8" id="KW-1185">Reference proteome</keyword>
<dbReference type="Proteomes" id="UP000009046">
    <property type="component" value="Unassembled WGS sequence"/>
</dbReference>
<dbReference type="InParanoid" id="E0W045"/>
<keyword evidence="2" id="KW-1208">Phospholipid metabolism</keyword>
<accession>E0W045</accession>
<dbReference type="SUPFAM" id="SSF56112">
    <property type="entry name" value="Protein kinase-like (PK-like)"/>
    <property type="match status" value="1"/>
</dbReference>
<dbReference type="CTD" id="8235696"/>
<dbReference type="STRING" id="121224.E0W045"/>
<dbReference type="EnsemblMetazoa" id="PHUM545140-RA">
    <property type="protein sequence ID" value="PHUM545140-PA"/>
    <property type="gene ID" value="PHUM545140"/>
</dbReference>
<evidence type="ECO:0000256" key="2">
    <source>
        <dbReference type="ARBA" id="ARBA00023264"/>
    </source>
</evidence>
<dbReference type="GeneID" id="8235696"/>
<keyword evidence="1" id="KW-0443">Lipid metabolism</keyword>
<dbReference type="HOGENOM" id="CLU_012712_1_0_1"/>
<keyword evidence="6" id="KW-0808">Transferase</keyword>
<dbReference type="Gene3D" id="3.30.200.20">
    <property type="entry name" value="Phosphorylase Kinase, domain 1"/>
    <property type="match status" value="1"/>
</dbReference>
<keyword evidence="1" id="KW-0444">Lipid biosynthesis</keyword>
<dbReference type="GO" id="GO:0005737">
    <property type="term" value="C:cytoplasm"/>
    <property type="evidence" value="ECO:0007669"/>
    <property type="project" value="TreeGrafter"/>
</dbReference>
<evidence type="ECO:0000313" key="6">
    <source>
        <dbReference type="EMBL" id="EEB19001.1"/>
    </source>
</evidence>
<protein>
    <recommendedName>
        <fullName evidence="5">ethanolamine kinase</fullName>
        <ecNumber evidence="5">2.7.1.82</ecNumber>
    </recommendedName>
</protein>
<dbReference type="Pfam" id="PF01633">
    <property type="entry name" value="Choline_kinase"/>
    <property type="match status" value="1"/>
</dbReference>
<dbReference type="RefSeq" id="XP_002431739.1">
    <property type="nucleotide sequence ID" value="XM_002431694.1"/>
</dbReference>
<dbReference type="eggNOG" id="KOG4720">
    <property type="taxonomic scope" value="Eukaryota"/>
</dbReference>
<evidence type="ECO:0000313" key="8">
    <source>
        <dbReference type="Proteomes" id="UP000009046"/>
    </source>
</evidence>
<dbReference type="OrthoDB" id="10267235at2759"/>
<reference evidence="7" key="3">
    <citation type="submission" date="2020-05" db="UniProtKB">
        <authorList>
            <consortium name="EnsemblMetazoa"/>
        </authorList>
    </citation>
    <scope>IDENTIFICATION</scope>
    <source>
        <strain evidence="7">USDA</strain>
    </source>
</reference>
<sequence>MEVPHLNISIEENSLIQGAKDILSILRPKWDLSDIRFKVFTTGHTNKLLGCFHSKNENEVLLIRVYGNKTDLLIDRNKETENIKFLCLHGLAPLLYGTFTNGIVYEYTVGDTLNTVTCRLENVYTLVAQKLADLHSVKTSTNDKEPALWNIIEKFLMHIPEKFSDNLKEKRFQDSILKRSNFMKEFNFLKENLNSLNDSIVFCHNDLLLSNIIHNLKKNSVTFIDYEYADCNYQSFDIANHFNEFADMDNVDYSLFPNEPFQKNWIRIYLLKYIKNKKKIENVEVNDEEIESMFLKVKKFTLASHFLWGLWSLIQAEHSSIQFDYLNYAFIRFTEYYKKKKEIFNKETTKRKIINFIKKFNELQIKTNSILPQKYF</sequence>
<organism>
    <name type="scientific">Pediculus humanus subsp. corporis</name>
    <name type="common">Body louse</name>
    <dbReference type="NCBI Taxonomy" id="121224"/>
    <lineage>
        <taxon>Eukaryota</taxon>
        <taxon>Metazoa</taxon>
        <taxon>Ecdysozoa</taxon>
        <taxon>Arthropoda</taxon>
        <taxon>Hexapoda</taxon>
        <taxon>Insecta</taxon>
        <taxon>Pterygota</taxon>
        <taxon>Neoptera</taxon>
        <taxon>Paraneoptera</taxon>
        <taxon>Psocodea</taxon>
        <taxon>Troctomorpha</taxon>
        <taxon>Phthiraptera</taxon>
        <taxon>Anoplura</taxon>
        <taxon>Pediculidae</taxon>
        <taxon>Pediculus</taxon>
    </lineage>
</organism>
<comment type="pathway">
    <text evidence="3">Phospholipid metabolism; phosphatidylethanolamine biosynthesis; phosphatidylethanolamine from ethanolamine: step 1/3.</text>
</comment>
<dbReference type="KEGG" id="phu:Phum_PHUM545140"/>
<dbReference type="EMBL" id="DS235855">
    <property type="protein sequence ID" value="EEB19001.1"/>
    <property type="molecule type" value="Genomic_DNA"/>
</dbReference>
<dbReference type="GO" id="GO:0006646">
    <property type="term" value="P:phosphatidylethanolamine biosynthetic process"/>
    <property type="evidence" value="ECO:0007669"/>
    <property type="project" value="TreeGrafter"/>
</dbReference>
<dbReference type="FunCoup" id="E0W045">
    <property type="interactions" value="1661"/>
</dbReference>
<gene>
    <name evidence="7" type="primary">8235696</name>
    <name evidence="6" type="ORF">Phum_PHUM545140</name>
</gene>
<keyword evidence="1" id="KW-0594">Phospholipid biosynthesis</keyword>
<evidence type="ECO:0000313" key="7">
    <source>
        <dbReference type="EnsemblMetazoa" id="PHUM545140-PA"/>
    </source>
</evidence>
<reference evidence="6" key="2">
    <citation type="submission" date="2007-04" db="EMBL/GenBank/DDBJ databases">
        <title>The genome of the human body louse.</title>
        <authorList>
            <consortium name="The Human Body Louse Genome Consortium"/>
            <person name="Kirkness E."/>
            <person name="Walenz B."/>
            <person name="Hass B."/>
            <person name="Bruggner R."/>
            <person name="Strausberg R."/>
        </authorList>
    </citation>
    <scope>NUCLEOTIDE SEQUENCE</scope>
    <source>
        <strain evidence="6">USDA</strain>
    </source>
</reference>
<evidence type="ECO:0000256" key="4">
    <source>
        <dbReference type="ARBA" id="ARBA00038211"/>
    </source>
</evidence>
<evidence type="ECO:0000256" key="3">
    <source>
        <dbReference type="ARBA" id="ARBA00037883"/>
    </source>
</evidence>
<dbReference type="Gene3D" id="3.90.1200.10">
    <property type="match status" value="1"/>
</dbReference>
<dbReference type="PANTHER" id="PTHR22603">
    <property type="entry name" value="CHOLINE/ETHANOALAMINE KINASE"/>
    <property type="match status" value="1"/>
</dbReference>
<dbReference type="GO" id="GO:0004305">
    <property type="term" value="F:ethanolamine kinase activity"/>
    <property type="evidence" value="ECO:0007669"/>
    <property type="project" value="UniProtKB-EC"/>
</dbReference>
<proteinExistence type="inferred from homology"/>
<dbReference type="PANTHER" id="PTHR22603:SF66">
    <property type="entry name" value="ETHANOLAMINE KINASE"/>
    <property type="match status" value="1"/>
</dbReference>
<dbReference type="EC" id="2.7.1.82" evidence="5"/>
<keyword evidence="6" id="KW-0418">Kinase</keyword>
<dbReference type="InterPro" id="IPR011009">
    <property type="entry name" value="Kinase-like_dom_sf"/>
</dbReference>
<reference evidence="6" key="1">
    <citation type="submission" date="2007-04" db="EMBL/GenBank/DDBJ databases">
        <title>Annotation of Pediculus humanus corporis strain USDA.</title>
        <authorList>
            <person name="Kirkness E."/>
            <person name="Hannick L."/>
            <person name="Hass B."/>
            <person name="Bruggner R."/>
            <person name="Lawson D."/>
            <person name="Bidwell S."/>
            <person name="Joardar V."/>
            <person name="Caler E."/>
            <person name="Walenz B."/>
            <person name="Inman J."/>
            <person name="Schobel S."/>
            <person name="Galinsky K."/>
            <person name="Amedeo P."/>
            <person name="Strausberg R."/>
        </authorList>
    </citation>
    <scope>NUCLEOTIDE SEQUENCE</scope>
    <source>
        <strain evidence="6">USDA</strain>
    </source>
</reference>
<dbReference type="AlphaFoldDB" id="E0W045"/>
<evidence type="ECO:0000256" key="1">
    <source>
        <dbReference type="ARBA" id="ARBA00023209"/>
    </source>
</evidence>
<comment type="similarity">
    <text evidence="4">Belongs to the choline/ethanolamine kinase family.</text>
</comment>
<dbReference type="VEuPathDB" id="VectorBase:PHUM545140"/>
<dbReference type="OMA" id="FALIPKY"/>
<name>E0W045_PEDHC</name>
<dbReference type="CDD" id="cd05157">
    <property type="entry name" value="ETNK_euk"/>
    <property type="match status" value="1"/>
</dbReference>